<name>A0ABU2WF81_9GAMM</name>
<evidence type="ECO:0000256" key="1">
    <source>
        <dbReference type="ARBA" id="ARBA00010515"/>
    </source>
</evidence>
<dbReference type="RefSeq" id="WP_311363572.1">
    <property type="nucleotide sequence ID" value="NZ_JAVRIC010000002.1"/>
</dbReference>
<protein>
    <submittedName>
        <fullName evidence="5">Alpha/beta hydrolase</fullName>
    </submittedName>
</protein>
<proteinExistence type="inferred from homology"/>
<dbReference type="InterPro" id="IPR002168">
    <property type="entry name" value="Lipase_GDXG_HIS_AS"/>
</dbReference>
<feature type="active site" evidence="3">
    <location>
        <position position="142"/>
    </location>
</feature>
<dbReference type="SUPFAM" id="SSF53474">
    <property type="entry name" value="alpha/beta-Hydrolases"/>
    <property type="match status" value="1"/>
</dbReference>
<sequence>MLMRSGLRLVTRLGLRPVFSPQVPLLVQRSYIGLAARAFPRAAGVRDVEHYLGGVLTRRLIPESAPPGRALMYLHGGGYVLGSPATHAGLVSHLARAAGCECFVVDYRLAPEHPAPAALDDVLEAWGALTRSHEAVALAGDSAGGGLALAMAVRARDQGLAAPRALALISPWVDLTLSGLSMVTHAARDPLLGHAWLAYAARHYAGSSLADPRVSALFAELGGLSETLIHVGSEEVLFSDAARLESRLRAAGVPVRRRVWEGLWHDFQLQAGVLAEADRSIAELGGFLAAALARPIHATVSAPTPSGVAI</sequence>
<dbReference type="PROSITE" id="PS01174">
    <property type="entry name" value="LIPASE_GDXG_SER"/>
    <property type="match status" value="1"/>
</dbReference>
<comment type="caution">
    <text evidence="5">The sequence shown here is derived from an EMBL/GenBank/DDBJ whole genome shotgun (WGS) entry which is preliminary data.</text>
</comment>
<dbReference type="Pfam" id="PF07859">
    <property type="entry name" value="Abhydrolase_3"/>
    <property type="match status" value="1"/>
</dbReference>
<dbReference type="Gene3D" id="3.40.50.1820">
    <property type="entry name" value="alpha/beta hydrolase"/>
    <property type="match status" value="1"/>
</dbReference>
<organism evidence="5 6">
    <name type="scientific">Banduia mediterranea</name>
    <dbReference type="NCBI Taxonomy" id="3075609"/>
    <lineage>
        <taxon>Bacteria</taxon>
        <taxon>Pseudomonadati</taxon>
        <taxon>Pseudomonadota</taxon>
        <taxon>Gammaproteobacteria</taxon>
        <taxon>Nevskiales</taxon>
        <taxon>Algiphilaceae</taxon>
        <taxon>Banduia</taxon>
    </lineage>
</organism>
<dbReference type="PROSITE" id="PS01173">
    <property type="entry name" value="LIPASE_GDXG_HIS"/>
    <property type="match status" value="1"/>
</dbReference>
<dbReference type="GO" id="GO:0016787">
    <property type="term" value="F:hydrolase activity"/>
    <property type="evidence" value="ECO:0007669"/>
    <property type="project" value="UniProtKB-KW"/>
</dbReference>
<dbReference type="EMBL" id="JAVRIC010000002">
    <property type="protein sequence ID" value="MDT0496183.1"/>
    <property type="molecule type" value="Genomic_DNA"/>
</dbReference>
<dbReference type="InterPro" id="IPR050300">
    <property type="entry name" value="GDXG_lipolytic_enzyme"/>
</dbReference>
<accession>A0ABU2WF81</accession>
<dbReference type="PANTHER" id="PTHR48081">
    <property type="entry name" value="AB HYDROLASE SUPERFAMILY PROTEIN C4A8.06C"/>
    <property type="match status" value="1"/>
</dbReference>
<dbReference type="InterPro" id="IPR033140">
    <property type="entry name" value="Lipase_GDXG_put_SER_AS"/>
</dbReference>
<keyword evidence="6" id="KW-1185">Reference proteome</keyword>
<dbReference type="InterPro" id="IPR013094">
    <property type="entry name" value="AB_hydrolase_3"/>
</dbReference>
<gene>
    <name evidence="5" type="ORF">RM530_02225</name>
</gene>
<evidence type="ECO:0000259" key="4">
    <source>
        <dbReference type="Pfam" id="PF07859"/>
    </source>
</evidence>
<comment type="similarity">
    <text evidence="1">Belongs to the 'GDXG' lipolytic enzyme family.</text>
</comment>
<keyword evidence="2 5" id="KW-0378">Hydrolase</keyword>
<dbReference type="PANTHER" id="PTHR48081:SF30">
    <property type="entry name" value="ACETYL-HYDROLASE LIPR-RELATED"/>
    <property type="match status" value="1"/>
</dbReference>
<evidence type="ECO:0000313" key="6">
    <source>
        <dbReference type="Proteomes" id="UP001254608"/>
    </source>
</evidence>
<evidence type="ECO:0000256" key="2">
    <source>
        <dbReference type="ARBA" id="ARBA00022801"/>
    </source>
</evidence>
<evidence type="ECO:0000313" key="5">
    <source>
        <dbReference type="EMBL" id="MDT0496183.1"/>
    </source>
</evidence>
<evidence type="ECO:0000256" key="3">
    <source>
        <dbReference type="PROSITE-ProRule" id="PRU10038"/>
    </source>
</evidence>
<dbReference type="InterPro" id="IPR029058">
    <property type="entry name" value="AB_hydrolase_fold"/>
</dbReference>
<dbReference type="Proteomes" id="UP001254608">
    <property type="component" value="Unassembled WGS sequence"/>
</dbReference>
<feature type="domain" description="Alpha/beta hydrolase fold-3" evidence="4">
    <location>
        <begin position="71"/>
        <end position="268"/>
    </location>
</feature>
<reference evidence="5 6" key="1">
    <citation type="submission" date="2023-09" db="EMBL/GenBank/DDBJ databases">
        <authorList>
            <person name="Rey-Velasco X."/>
        </authorList>
    </citation>
    <scope>NUCLEOTIDE SEQUENCE [LARGE SCALE GENOMIC DNA]</scope>
    <source>
        <strain evidence="5 6">W345</strain>
    </source>
</reference>